<comment type="catalytic activity">
    <reaction evidence="20">
        <text>a 3-O-[N-acetyl-beta-D-glucosaminyl-(1-&gt;3)-N-acetyl-alpha-D-galactosaminyl]-L-threonyl-[protein] + UDP-N-acetyl-alpha-D-glucosamine = 3-O-[N-acetyl-beta-D-glucosaminyl-(1-&gt;3)-[N-acetyl-beta-D-glucosaminyl-(1-&gt;6)]-N-acetyl-alpha-D-galactosaminyl]-L-threonyl-[protein] + UDP + H(+)</text>
        <dbReference type="Rhea" id="RHEA:56192"/>
        <dbReference type="Rhea" id="RHEA-COMP:11692"/>
        <dbReference type="Rhea" id="RHEA-COMP:14413"/>
        <dbReference type="ChEBI" id="CHEBI:15378"/>
        <dbReference type="ChEBI" id="CHEBI:57705"/>
        <dbReference type="ChEBI" id="CHEBI:58223"/>
        <dbReference type="ChEBI" id="CHEBI:87080"/>
        <dbReference type="ChEBI" id="CHEBI:139580"/>
        <dbReference type="EC" id="2.4.1.148"/>
    </reaction>
</comment>
<evidence type="ECO:0000256" key="7">
    <source>
        <dbReference type="ARBA" id="ARBA00022989"/>
    </source>
</evidence>
<dbReference type="AlphaFoldDB" id="A0A8X7XL04"/>
<evidence type="ECO:0000256" key="2">
    <source>
        <dbReference type="ARBA" id="ARBA00004922"/>
    </source>
</evidence>
<evidence type="ECO:0000256" key="6">
    <source>
        <dbReference type="ARBA" id="ARBA00022968"/>
    </source>
</evidence>
<feature type="non-terminal residue" evidence="23">
    <location>
        <position position="429"/>
    </location>
</feature>
<dbReference type="GO" id="GO:0047225">
    <property type="term" value="F:acetylgalactosaminyl-O-glycosyl-glycoprotein beta-1,6-N-acetylglucosaminyltransferase activity"/>
    <property type="evidence" value="ECO:0007669"/>
    <property type="project" value="UniProtKB-EC"/>
</dbReference>
<comment type="function">
    <text evidence="22">Glycosyltransferase that can synthesize all known mucin beta 6 N-acetylglucosaminides. Mediates core 2 and core 4 O-glycan branching, 2 important steps in mucin-type biosynthesis. Also has I-branching enzyme activity by converting linear into branched poly-N-acetyllactosaminoglycans, leading to introduce the blood group I antigen during embryonic development.</text>
</comment>
<keyword evidence="4" id="KW-0808">Transferase</keyword>
<dbReference type="GO" id="GO:0000139">
    <property type="term" value="C:Golgi membrane"/>
    <property type="evidence" value="ECO:0007669"/>
    <property type="project" value="UniProtKB-SubCell"/>
</dbReference>
<dbReference type="InterPro" id="IPR003406">
    <property type="entry name" value="Glyco_trans_14"/>
</dbReference>
<evidence type="ECO:0000256" key="13">
    <source>
        <dbReference type="ARBA" id="ARBA00038912"/>
    </source>
</evidence>
<dbReference type="OrthoDB" id="2019572at2759"/>
<evidence type="ECO:0000256" key="3">
    <source>
        <dbReference type="ARBA" id="ARBA00022676"/>
    </source>
</evidence>
<sequence length="429" mass="50303">MMSKQRRYQRLQQLLKRTCWVFFLVLFLVMLHWLMEKAYVILHLRDNSQMLFRRAQQDTFNCSRIIRGDHEEIERALLTRLVKGNKRTLMTEGEYLNMTVDCRHFVETRQFLTAPLSDEEEKFPIAYSMVVHEKIEMFERLLRSIYSPQNIYCVHVDRKSSENFQQAVRAIVSCLPNIFIASKLERVVYASWSRVQADLNCMQDLLSKDVHWRYLINTCGTDFPIKTNAEIVQNLKVLNGMNSLESESPSEHKKNRWVYHYDVKDSISRTDTKKTSPPISSPMFTGNAYFVVSREFVEHLFSDKDAQMFIEWAKDTYSPDEHVWATLQRMHGVPGSVPPNDKFQTSDMSAIARLVKWAYLEGDVRKGSPYPRCTGTHRRAVCVYGAGDLQWMLRQHHLFANKFDPTVDSVAIDCLEEYLRYKAIYGKSI</sequence>
<dbReference type="Pfam" id="PF02485">
    <property type="entry name" value="Branch"/>
    <property type="match status" value="1"/>
</dbReference>
<evidence type="ECO:0000256" key="21">
    <source>
        <dbReference type="ARBA" id="ARBA00049911"/>
    </source>
</evidence>
<keyword evidence="8" id="KW-0472">Membrane</keyword>
<evidence type="ECO:0000256" key="5">
    <source>
        <dbReference type="ARBA" id="ARBA00022692"/>
    </source>
</evidence>
<dbReference type="EC" id="2.4.1.150" evidence="12"/>
<keyword evidence="5" id="KW-0812">Transmembrane</keyword>
<evidence type="ECO:0000256" key="12">
    <source>
        <dbReference type="ARBA" id="ARBA00038907"/>
    </source>
</evidence>
<keyword evidence="7" id="KW-1133">Transmembrane helix</keyword>
<dbReference type="EC" id="2.4.1.102" evidence="14"/>
<evidence type="ECO:0000256" key="17">
    <source>
        <dbReference type="ARBA" id="ARBA00047621"/>
    </source>
</evidence>
<evidence type="ECO:0000256" key="10">
    <source>
        <dbReference type="ARBA" id="ARBA00023180"/>
    </source>
</evidence>
<keyword evidence="6" id="KW-0735">Signal-anchor</keyword>
<dbReference type="GO" id="GO:0003829">
    <property type="term" value="F:beta-1,3-galactosyl-O-glycosyl-glycoprotein beta-1,6-N-acetylglucosaminyltransferase activity"/>
    <property type="evidence" value="ECO:0007669"/>
    <property type="project" value="UniProtKB-EC"/>
</dbReference>
<protein>
    <recommendedName>
        <fullName evidence="15">Beta-1,3-galactosyl-O-glycosyl-glycoprotein beta-1,6-N-acetylglucosaminyltransferase 3</fullName>
        <ecNumber evidence="14">2.4.1.102</ecNumber>
        <ecNumber evidence="13">2.4.1.148</ecNumber>
        <ecNumber evidence="12">2.4.1.150</ecNumber>
    </recommendedName>
    <alternativeName>
        <fullName evidence="16">C2GnT-mucin type</fullName>
    </alternativeName>
</protein>
<comment type="catalytic activity">
    <reaction evidence="19">
        <text>a 3-O-[beta-D-galactosyl-(1-&gt;3)-N-acetyl-alpha-D-galactosaminyl]-L-threonyl-[protein] + UDP-N-acetyl-alpha-D-glucosamine = a 3-O-{beta-D-galactosyl-(1-&gt;3)-[N-acetyl-beta-D-glucosaminyl-(1-&gt;6)]-N-acetyl-alpha-D-galactosaminyl}-L-threonyl-[protein] + UDP + H(+)</text>
        <dbReference type="Rhea" id="RHEA:56216"/>
        <dbReference type="Rhea" id="RHEA-COMP:13923"/>
        <dbReference type="Rhea" id="RHEA-COMP:14420"/>
        <dbReference type="ChEBI" id="CHEBI:15378"/>
        <dbReference type="ChEBI" id="CHEBI:57705"/>
        <dbReference type="ChEBI" id="CHEBI:58223"/>
        <dbReference type="ChEBI" id="CHEBI:137950"/>
        <dbReference type="ChEBI" id="CHEBI:139607"/>
        <dbReference type="EC" id="2.4.1.102"/>
    </reaction>
</comment>
<gene>
    <name evidence="23" type="primary">Gcnt3</name>
    <name evidence="23" type="ORF">GTO96_0006017</name>
</gene>
<comment type="catalytic activity">
    <reaction evidence="17">
        <text>a beta-D-Gal-(1-&gt;4)-beta-D-GlcNAc-(1-&gt;3)-beta-D-Gal-(1-&gt;4)-beta-D-GlcNAc derivative + UDP-N-acetyl-alpha-D-glucosamine = a beta-D-Gal-(1-&gt;4)-beta-D-GlcNAc-(1-&gt;3)-[beta-D-GlcNAc-(1-&gt;6)]-beta-D-Gal-(1-&gt;4)-N-acetyl-beta-D-GlcNAc derivative + UDP + H(+)</text>
        <dbReference type="Rhea" id="RHEA:54820"/>
        <dbReference type="ChEBI" id="CHEBI:15378"/>
        <dbReference type="ChEBI" id="CHEBI:57705"/>
        <dbReference type="ChEBI" id="CHEBI:58223"/>
        <dbReference type="ChEBI" id="CHEBI:138371"/>
        <dbReference type="ChEBI" id="CHEBI:138372"/>
        <dbReference type="EC" id="2.4.1.150"/>
    </reaction>
</comment>
<dbReference type="GO" id="GO:0008109">
    <property type="term" value="F:N-acetyllactosaminide beta-1,6-N-acetylglucosaminyltransferase activity"/>
    <property type="evidence" value="ECO:0007669"/>
    <property type="project" value="UniProtKB-EC"/>
</dbReference>
<evidence type="ECO:0000256" key="14">
    <source>
        <dbReference type="ARBA" id="ARBA00038948"/>
    </source>
</evidence>
<comment type="similarity">
    <text evidence="11">Belongs to the glycosyltransferase 14 family.</text>
</comment>
<name>A0A8X7XL04_POLSE</name>
<keyword evidence="3" id="KW-0328">Glycosyltransferase</keyword>
<evidence type="ECO:0000256" key="11">
    <source>
        <dbReference type="ARBA" id="ARBA00038150"/>
    </source>
</evidence>
<evidence type="ECO:0000256" key="18">
    <source>
        <dbReference type="ARBA" id="ARBA00048927"/>
    </source>
</evidence>
<evidence type="ECO:0000256" key="19">
    <source>
        <dbReference type="ARBA" id="ARBA00049870"/>
    </source>
</evidence>
<dbReference type="PANTHER" id="PTHR19297:SF81">
    <property type="entry name" value="BETA-1,3-GALACTOSYL-O-GLYCOSYL-GLYCOPROTEIN BETA-1,6-N-ACETYLGLUCOSAMINYLTRANSFERASE 3"/>
    <property type="match status" value="1"/>
</dbReference>
<dbReference type="Proteomes" id="UP000886611">
    <property type="component" value="Unassembled WGS sequence"/>
</dbReference>
<comment type="caution">
    <text evidence="23">The sequence shown here is derived from an EMBL/GenBank/DDBJ whole genome shotgun (WGS) entry which is preliminary data.</text>
</comment>
<comment type="pathway">
    <text evidence="2">Protein modification; protein glycosylation.</text>
</comment>
<comment type="catalytic activity">
    <reaction evidence="21">
        <text>a 3-O-[beta-D-galactosyl-(1-&gt;3)-N-acetyl-alpha-D-galactosaminyl]-L-seryl-[protein] + UDP-N-acetyl-alpha-D-glucosamine = 3-O-{beta-D-galactosyl-(1-&gt;3)-[N-acetyl-beta-D-glucosaminyl-(1-&gt;6)]-N-acetyl-alpha-D-galactosaminyl}-L-seryl-[protein] + UDP + H(+)</text>
        <dbReference type="Rhea" id="RHEA:56212"/>
        <dbReference type="Rhea" id="RHEA-COMP:13922"/>
        <dbReference type="Rhea" id="RHEA-COMP:14419"/>
        <dbReference type="ChEBI" id="CHEBI:15378"/>
        <dbReference type="ChEBI" id="CHEBI:57705"/>
        <dbReference type="ChEBI" id="CHEBI:58223"/>
        <dbReference type="ChEBI" id="CHEBI:137949"/>
        <dbReference type="ChEBI" id="CHEBI:139605"/>
        <dbReference type="EC" id="2.4.1.102"/>
    </reaction>
</comment>
<accession>A0A8X7XL04</accession>
<proteinExistence type="inferred from homology"/>
<evidence type="ECO:0000256" key="4">
    <source>
        <dbReference type="ARBA" id="ARBA00022679"/>
    </source>
</evidence>
<evidence type="ECO:0000313" key="24">
    <source>
        <dbReference type="Proteomes" id="UP000886611"/>
    </source>
</evidence>
<evidence type="ECO:0000256" key="20">
    <source>
        <dbReference type="ARBA" id="ARBA00049876"/>
    </source>
</evidence>
<evidence type="ECO:0000256" key="9">
    <source>
        <dbReference type="ARBA" id="ARBA00023157"/>
    </source>
</evidence>
<dbReference type="GeneID" id="120541141"/>
<evidence type="ECO:0000313" key="23">
    <source>
        <dbReference type="EMBL" id="KAG2471210.1"/>
    </source>
</evidence>
<comment type="catalytic activity">
    <reaction evidence="18">
        <text>3-O-[N-acetyl-beta-D-glucosaminyl-(1-&gt;3)-N-acetyl-alpha-D-galactosaminyl]-L-seryl-[protein] + UDP-N-acetyl-alpha-D-glucosamine = 3-O-[N-acetyl-beta-D-glucosaminyl-(1-&gt;3)-[N-acetyl-beta-D-glucosaminyl-(1-&gt;6)]-N-acetyl-alpha-D-galactosaminyl]-L-seryl-[protein] + UDP + H(+)</text>
        <dbReference type="Rhea" id="RHEA:56188"/>
        <dbReference type="Rhea" id="RHEA-COMP:11691"/>
        <dbReference type="Rhea" id="RHEA-COMP:14412"/>
        <dbReference type="ChEBI" id="CHEBI:15378"/>
        <dbReference type="ChEBI" id="CHEBI:57705"/>
        <dbReference type="ChEBI" id="CHEBI:58223"/>
        <dbReference type="ChEBI" id="CHEBI:87079"/>
        <dbReference type="ChEBI" id="CHEBI:139581"/>
        <dbReference type="EC" id="2.4.1.148"/>
    </reaction>
</comment>
<dbReference type="EMBL" id="JAATIS010000094">
    <property type="protein sequence ID" value="KAG2471210.1"/>
    <property type="molecule type" value="Genomic_DNA"/>
</dbReference>
<dbReference type="EC" id="2.4.1.148" evidence="13"/>
<evidence type="ECO:0000256" key="15">
    <source>
        <dbReference type="ARBA" id="ARBA00039292"/>
    </source>
</evidence>
<keyword evidence="9" id="KW-1015">Disulfide bond</keyword>
<dbReference type="RefSeq" id="XP_039628423.1">
    <property type="nucleotide sequence ID" value="XM_039772489.1"/>
</dbReference>
<keyword evidence="10" id="KW-0325">Glycoprotein</keyword>
<evidence type="ECO:0000256" key="8">
    <source>
        <dbReference type="ARBA" id="ARBA00023136"/>
    </source>
</evidence>
<reference evidence="23 24" key="1">
    <citation type="journal article" date="2021" name="Cell">
        <title>Tracing the genetic footprints of vertebrate landing in non-teleost ray-finned fishes.</title>
        <authorList>
            <person name="Bi X."/>
            <person name="Wang K."/>
            <person name="Yang L."/>
            <person name="Pan H."/>
            <person name="Jiang H."/>
            <person name="Wei Q."/>
            <person name="Fang M."/>
            <person name="Yu H."/>
            <person name="Zhu C."/>
            <person name="Cai Y."/>
            <person name="He Y."/>
            <person name="Gan X."/>
            <person name="Zeng H."/>
            <person name="Yu D."/>
            <person name="Zhu Y."/>
            <person name="Jiang H."/>
            <person name="Qiu Q."/>
            <person name="Yang H."/>
            <person name="Zhang Y.E."/>
            <person name="Wang W."/>
            <person name="Zhu M."/>
            <person name="He S."/>
            <person name="Zhang G."/>
        </authorList>
    </citation>
    <scope>NUCLEOTIDE SEQUENCE [LARGE SCALE GENOMIC DNA]</scope>
    <source>
        <strain evidence="23">Bchr_013</strain>
    </source>
</reference>
<evidence type="ECO:0000256" key="16">
    <source>
        <dbReference type="ARBA" id="ARBA00041719"/>
    </source>
</evidence>
<evidence type="ECO:0000256" key="1">
    <source>
        <dbReference type="ARBA" id="ARBA00004323"/>
    </source>
</evidence>
<feature type="non-terminal residue" evidence="23">
    <location>
        <position position="1"/>
    </location>
</feature>
<evidence type="ECO:0000256" key="22">
    <source>
        <dbReference type="ARBA" id="ARBA00055416"/>
    </source>
</evidence>
<keyword evidence="24" id="KW-1185">Reference proteome</keyword>
<organism evidence="23 24">
    <name type="scientific">Polypterus senegalus</name>
    <name type="common">Senegal bichir</name>
    <dbReference type="NCBI Taxonomy" id="55291"/>
    <lineage>
        <taxon>Eukaryota</taxon>
        <taxon>Metazoa</taxon>
        <taxon>Chordata</taxon>
        <taxon>Craniata</taxon>
        <taxon>Vertebrata</taxon>
        <taxon>Euteleostomi</taxon>
        <taxon>Actinopterygii</taxon>
        <taxon>Polypteriformes</taxon>
        <taxon>Polypteridae</taxon>
        <taxon>Polypterus</taxon>
    </lineage>
</organism>
<comment type="subcellular location">
    <subcellularLocation>
        <location evidence="1">Golgi apparatus membrane</location>
        <topology evidence="1">Single-pass type II membrane protein</topology>
    </subcellularLocation>
</comment>
<dbReference type="PANTHER" id="PTHR19297">
    <property type="entry name" value="GLYCOSYLTRANSFERASE 14 FAMILY MEMBER"/>
    <property type="match status" value="1"/>
</dbReference>